<dbReference type="CDD" id="cd01098">
    <property type="entry name" value="PAN_AP_plant"/>
    <property type="match status" value="1"/>
</dbReference>
<dbReference type="PANTHER" id="PTHR32444">
    <property type="entry name" value="BULB-TYPE LECTIN DOMAIN-CONTAINING PROTEIN"/>
    <property type="match status" value="1"/>
</dbReference>
<keyword evidence="3" id="KW-0418">Kinase</keyword>
<reference evidence="3" key="2">
    <citation type="submission" date="2023-06" db="EMBL/GenBank/DDBJ databases">
        <authorList>
            <person name="Ma L."/>
            <person name="Liu K.-W."/>
            <person name="Li Z."/>
            <person name="Hsiao Y.-Y."/>
            <person name="Qi Y."/>
            <person name="Fu T."/>
            <person name="Tang G."/>
            <person name="Zhang D."/>
            <person name="Sun W.-H."/>
            <person name="Liu D.-K."/>
            <person name="Li Y."/>
            <person name="Chen G.-Z."/>
            <person name="Liu X.-D."/>
            <person name="Liao X.-Y."/>
            <person name="Jiang Y.-T."/>
            <person name="Yu X."/>
            <person name="Hao Y."/>
            <person name="Huang J."/>
            <person name="Zhao X.-W."/>
            <person name="Ke S."/>
            <person name="Chen Y.-Y."/>
            <person name="Wu W.-L."/>
            <person name="Hsu J.-L."/>
            <person name="Lin Y.-F."/>
            <person name="Huang M.-D."/>
            <person name="Li C.-Y."/>
            <person name="Huang L."/>
            <person name="Wang Z.-W."/>
            <person name="Zhao X."/>
            <person name="Zhong W.-Y."/>
            <person name="Peng D.-H."/>
            <person name="Ahmad S."/>
            <person name="Lan S."/>
            <person name="Zhang J.-S."/>
            <person name="Tsai W.-C."/>
            <person name="Van De Peer Y."/>
            <person name="Liu Z.-J."/>
        </authorList>
    </citation>
    <scope>NUCLEOTIDE SEQUENCE</scope>
    <source>
        <strain evidence="3">SCP</strain>
        <tissue evidence="3">Leaves</tissue>
    </source>
</reference>
<dbReference type="Proteomes" id="UP001179952">
    <property type="component" value="Unassembled WGS sequence"/>
</dbReference>
<dbReference type="PANTHER" id="PTHR32444:SF247">
    <property type="entry name" value="OS01G0958200 PROTEIN"/>
    <property type="match status" value="1"/>
</dbReference>
<name>A0AAV9AAF0_ACOGR</name>
<evidence type="ECO:0000259" key="2">
    <source>
        <dbReference type="PROSITE" id="PS50948"/>
    </source>
</evidence>
<protein>
    <submittedName>
        <fullName evidence="3">G-type lectin S-receptor-like serine/threonine-protein kinase</fullName>
    </submittedName>
</protein>
<evidence type="ECO:0000256" key="1">
    <source>
        <dbReference type="SAM" id="Phobius"/>
    </source>
</evidence>
<keyword evidence="1" id="KW-0812">Transmembrane</keyword>
<accession>A0AAV9AAF0</accession>
<gene>
    <name evidence="3" type="ORF">QJS04_geneDACA019038</name>
</gene>
<comment type="caution">
    <text evidence="3">The sequence shown here is derived from an EMBL/GenBank/DDBJ whole genome shotgun (WGS) entry which is preliminary data.</text>
</comment>
<proteinExistence type="predicted"/>
<keyword evidence="1" id="KW-1133">Transmembrane helix</keyword>
<sequence>MVVKGVKVPDTSGAVVDGEMVGLRECKTACLRNCLCAGYGAKDVREGVGGCVMWFGDLVDVRSYAEGGQDLYVRVSASEIDSTERSPGERTAAAAVVLKEPPATVAVVGIVMLLLGVSIYFILERRINAKRLETAPHSLESETTRARSQSSQDVNPLDVTQVLWEGGRAEPFSPIAKGTRAKIHQGPYCARVTTLLKIDHTWQSSIQFK</sequence>
<reference evidence="3" key="1">
    <citation type="journal article" date="2023" name="Nat. Commun.">
        <title>Diploid and tetraploid genomes of Acorus and the evolution of monocots.</title>
        <authorList>
            <person name="Ma L."/>
            <person name="Liu K.W."/>
            <person name="Li Z."/>
            <person name="Hsiao Y.Y."/>
            <person name="Qi Y."/>
            <person name="Fu T."/>
            <person name="Tang G.D."/>
            <person name="Zhang D."/>
            <person name="Sun W.H."/>
            <person name="Liu D.K."/>
            <person name="Li Y."/>
            <person name="Chen G.Z."/>
            <person name="Liu X.D."/>
            <person name="Liao X.Y."/>
            <person name="Jiang Y.T."/>
            <person name="Yu X."/>
            <person name="Hao Y."/>
            <person name="Huang J."/>
            <person name="Zhao X.W."/>
            <person name="Ke S."/>
            <person name="Chen Y.Y."/>
            <person name="Wu W.L."/>
            <person name="Hsu J.L."/>
            <person name="Lin Y.F."/>
            <person name="Huang M.D."/>
            <person name="Li C.Y."/>
            <person name="Huang L."/>
            <person name="Wang Z.W."/>
            <person name="Zhao X."/>
            <person name="Zhong W.Y."/>
            <person name="Peng D.H."/>
            <person name="Ahmad S."/>
            <person name="Lan S."/>
            <person name="Zhang J.S."/>
            <person name="Tsai W.C."/>
            <person name="Van de Peer Y."/>
            <person name="Liu Z.J."/>
        </authorList>
    </citation>
    <scope>NUCLEOTIDE SEQUENCE</scope>
    <source>
        <strain evidence="3">SCP</strain>
    </source>
</reference>
<keyword evidence="3" id="KW-0808">Transferase</keyword>
<evidence type="ECO:0000313" key="3">
    <source>
        <dbReference type="EMBL" id="KAK1261142.1"/>
    </source>
</evidence>
<feature type="domain" description="Apple" evidence="2">
    <location>
        <begin position="1"/>
        <end position="76"/>
    </location>
</feature>
<dbReference type="InterPro" id="IPR003609">
    <property type="entry name" value="Pan_app"/>
</dbReference>
<dbReference type="PROSITE" id="PS50948">
    <property type="entry name" value="PAN"/>
    <property type="match status" value="1"/>
</dbReference>
<dbReference type="Pfam" id="PF08276">
    <property type="entry name" value="PAN_2"/>
    <property type="match status" value="1"/>
</dbReference>
<dbReference type="AlphaFoldDB" id="A0AAV9AAF0"/>
<keyword evidence="1" id="KW-0472">Membrane</keyword>
<keyword evidence="4" id="KW-1185">Reference proteome</keyword>
<organism evidence="3 4">
    <name type="scientific">Acorus gramineus</name>
    <name type="common">Dwarf sweet flag</name>
    <dbReference type="NCBI Taxonomy" id="55184"/>
    <lineage>
        <taxon>Eukaryota</taxon>
        <taxon>Viridiplantae</taxon>
        <taxon>Streptophyta</taxon>
        <taxon>Embryophyta</taxon>
        <taxon>Tracheophyta</taxon>
        <taxon>Spermatophyta</taxon>
        <taxon>Magnoliopsida</taxon>
        <taxon>Liliopsida</taxon>
        <taxon>Acoraceae</taxon>
        <taxon>Acorus</taxon>
    </lineage>
</organism>
<dbReference type="EMBL" id="JAUJYN010000011">
    <property type="protein sequence ID" value="KAK1261142.1"/>
    <property type="molecule type" value="Genomic_DNA"/>
</dbReference>
<evidence type="ECO:0000313" key="4">
    <source>
        <dbReference type="Proteomes" id="UP001179952"/>
    </source>
</evidence>
<feature type="transmembrane region" description="Helical" evidence="1">
    <location>
        <begin position="103"/>
        <end position="123"/>
    </location>
</feature>
<dbReference type="GO" id="GO:0016301">
    <property type="term" value="F:kinase activity"/>
    <property type="evidence" value="ECO:0007669"/>
    <property type="project" value="UniProtKB-KW"/>
</dbReference>